<evidence type="ECO:0000256" key="2">
    <source>
        <dbReference type="ARBA" id="ARBA00023150"/>
    </source>
</evidence>
<reference evidence="4 5" key="1">
    <citation type="submission" date="2018-03" db="EMBL/GenBank/DDBJ databases">
        <title>Genome sequence of Clostridium vincentii DSM 10228.</title>
        <authorList>
            <person name="Poehlein A."/>
            <person name="Daniel R."/>
        </authorList>
    </citation>
    <scope>NUCLEOTIDE SEQUENCE [LARGE SCALE GENOMIC DNA]</scope>
    <source>
        <strain evidence="4 5">DSM 10228</strain>
    </source>
</reference>
<dbReference type="Pfam" id="PF00994">
    <property type="entry name" value="MoCF_biosynth"/>
    <property type="match status" value="1"/>
</dbReference>
<accession>A0A2T0BH28</accession>
<evidence type="ECO:0000313" key="5">
    <source>
        <dbReference type="Proteomes" id="UP000239471"/>
    </source>
</evidence>
<gene>
    <name evidence="4" type="ORF">CLVI_11580</name>
</gene>
<comment type="caution">
    <text evidence="4">The sequence shown here is derived from an EMBL/GenBank/DDBJ whole genome shotgun (WGS) entry which is preliminary data.</text>
</comment>
<dbReference type="InterPro" id="IPR051920">
    <property type="entry name" value="MPT_Adenylyltrnsfr/MoaC-Rel"/>
</dbReference>
<dbReference type="InterPro" id="IPR036425">
    <property type="entry name" value="MoaB/Mog-like_dom_sf"/>
</dbReference>
<proteinExistence type="predicted"/>
<dbReference type="OrthoDB" id="9784492at2"/>
<organism evidence="4 5">
    <name type="scientific">Clostridium vincentii</name>
    <dbReference type="NCBI Taxonomy" id="52704"/>
    <lineage>
        <taxon>Bacteria</taxon>
        <taxon>Bacillati</taxon>
        <taxon>Bacillota</taxon>
        <taxon>Clostridia</taxon>
        <taxon>Eubacteriales</taxon>
        <taxon>Clostridiaceae</taxon>
        <taxon>Clostridium</taxon>
    </lineage>
</organism>
<keyword evidence="2" id="KW-0501">Molybdenum cofactor biosynthesis</keyword>
<dbReference type="AlphaFoldDB" id="A0A2T0BH28"/>
<feature type="domain" description="MoaB/Mog" evidence="3">
    <location>
        <begin position="6"/>
        <end position="76"/>
    </location>
</feature>
<evidence type="ECO:0000256" key="1">
    <source>
        <dbReference type="ARBA" id="ARBA00005046"/>
    </source>
</evidence>
<comment type="pathway">
    <text evidence="1">Cofactor biosynthesis; molybdopterin biosynthesis.</text>
</comment>
<dbReference type="PANTHER" id="PTHR43764">
    <property type="entry name" value="MOLYBDENUM COFACTOR BIOSYNTHESIS"/>
    <property type="match status" value="1"/>
</dbReference>
<dbReference type="GO" id="GO:0006777">
    <property type="term" value="P:Mo-molybdopterin cofactor biosynthetic process"/>
    <property type="evidence" value="ECO:0007669"/>
    <property type="project" value="UniProtKB-KW"/>
</dbReference>
<dbReference type="PANTHER" id="PTHR43764:SF1">
    <property type="entry name" value="MOLYBDOPTERIN MOLYBDOTRANSFERASE"/>
    <property type="match status" value="1"/>
</dbReference>
<protein>
    <submittedName>
        <fullName evidence="4">Molybdenum cofactor biosynthesis protein MogA</fullName>
    </submittedName>
</protein>
<dbReference type="Proteomes" id="UP000239471">
    <property type="component" value="Unassembled WGS sequence"/>
</dbReference>
<evidence type="ECO:0000313" key="4">
    <source>
        <dbReference type="EMBL" id="PRR83122.1"/>
    </source>
</evidence>
<dbReference type="InterPro" id="IPR001453">
    <property type="entry name" value="MoaB/Mog_dom"/>
</dbReference>
<dbReference type="RefSeq" id="WP_106059163.1">
    <property type="nucleotide sequence ID" value="NZ_PVXQ01000009.1"/>
</dbReference>
<evidence type="ECO:0000259" key="3">
    <source>
        <dbReference type="Pfam" id="PF00994"/>
    </source>
</evidence>
<dbReference type="SUPFAM" id="SSF53218">
    <property type="entry name" value="Molybdenum cofactor biosynthesis proteins"/>
    <property type="match status" value="1"/>
</dbReference>
<sequence length="135" mass="15559">MYKVCVIVINDKGYTGEEEDISGKLVEDYFKKNKFNIAVYSIIPEKKEIINRVLIKCCDEYEVDLIITLGNISIANEVSRDITDKSDLQKCNFEYGDEGSDYFDFRGNTVILNCPYEINPSDIPLEIIERVLKKL</sequence>
<dbReference type="Gene3D" id="3.40.980.10">
    <property type="entry name" value="MoaB/Mog-like domain"/>
    <property type="match status" value="1"/>
</dbReference>
<name>A0A2T0BH28_9CLOT</name>
<keyword evidence="5" id="KW-1185">Reference proteome</keyword>
<dbReference type="EMBL" id="PVXQ01000009">
    <property type="protein sequence ID" value="PRR83122.1"/>
    <property type="molecule type" value="Genomic_DNA"/>
</dbReference>